<dbReference type="PANTHER" id="PTHR10029:SF3">
    <property type="entry name" value="ACYLPHOSPHATASE-RELATED"/>
    <property type="match status" value="1"/>
</dbReference>
<dbReference type="PANTHER" id="PTHR10029">
    <property type="entry name" value="ACYLPHOSPHATASE"/>
    <property type="match status" value="1"/>
</dbReference>
<comment type="caution">
    <text evidence="5">Lacks conserved residue(s) required for the propagation of feature annotation.</text>
</comment>
<dbReference type="RefSeq" id="XP_023161408.1">
    <property type="nucleotide sequence ID" value="XM_023305640.2"/>
</dbReference>
<evidence type="ECO:0000256" key="3">
    <source>
        <dbReference type="ARBA" id="ARBA00022801"/>
    </source>
</evidence>
<dbReference type="GeneID" id="111593064"/>
<dbReference type="OrthoDB" id="7961613at2759"/>
<dbReference type="AlphaFoldDB" id="A0A6J1L6H6"/>
<dbReference type="GO" id="GO:0003998">
    <property type="term" value="F:acylphosphatase activity"/>
    <property type="evidence" value="ECO:0007669"/>
    <property type="project" value="UniProtKB-EC"/>
</dbReference>
<dbReference type="SUPFAM" id="SSF54975">
    <property type="entry name" value="Acylphosphatase/BLUF domain-like"/>
    <property type="match status" value="1"/>
</dbReference>
<dbReference type="EC" id="3.6.1.7" evidence="2"/>
<dbReference type="InterPro" id="IPR036046">
    <property type="entry name" value="Acylphosphatase-like_dom_sf"/>
</dbReference>
<protein>
    <recommendedName>
        <fullName evidence="2">acylphosphatase</fullName>
        <ecNumber evidence="2">3.6.1.7</ecNumber>
    </recommendedName>
</protein>
<dbReference type="Proteomes" id="UP000504633">
    <property type="component" value="Unplaced"/>
</dbReference>
<dbReference type="PROSITE" id="PS51160">
    <property type="entry name" value="ACYLPHOSPHATASE_3"/>
    <property type="match status" value="1"/>
</dbReference>
<evidence type="ECO:0000256" key="1">
    <source>
        <dbReference type="ARBA" id="ARBA00005614"/>
    </source>
</evidence>
<keyword evidence="8" id="KW-1185">Reference proteome</keyword>
<evidence type="ECO:0000256" key="4">
    <source>
        <dbReference type="ARBA" id="ARBA00047645"/>
    </source>
</evidence>
<dbReference type="InterPro" id="IPR020456">
    <property type="entry name" value="Acylphosphatase"/>
</dbReference>
<reference evidence="9" key="1">
    <citation type="submission" date="2025-08" db="UniProtKB">
        <authorList>
            <consortium name="RefSeq"/>
        </authorList>
    </citation>
    <scope>IDENTIFICATION</scope>
    <source>
        <strain evidence="9">15085-1641.00</strain>
        <tissue evidence="9">Whole body</tissue>
    </source>
</reference>
<evidence type="ECO:0000256" key="6">
    <source>
        <dbReference type="RuleBase" id="RU004168"/>
    </source>
</evidence>
<keyword evidence="3" id="KW-0378">Hydrolase</keyword>
<accession>A0A6J1L6H6</accession>
<sequence>MGTNEEKPKIMACDFEINGNVKKEAFELFAAAQAKILGLRGYIMKVADDKYNGQLEGEGKVIEKFQTLIKSAAEYVSAIKDFIIKNMKVIQEYTYSTFEVKT</sequence>
<dbReference type="KEGG" id="dhe:111593064"/>
<evidence type="ECO:0000313" key="9">
    <source>
        <dbReference type="RefSeq" id="XP_023161408.1"/>
    </source>
</evidence>
<evidence type="ECO:0000256" key="5">
    <source>
        <dbReference type="PROSITE-ProRule" id="PRU00520"/>
    </source>
</evidence>
<evidence type="ECO:0000256" key="2">
    <source>
        <dbReference type="ARBA" id="ARBA00012150"/>
    </source>
</evidence>
<feature type="domain" description="Acylphosphatase-like" evidence="7">
    <location>
        <begin position="12"/>
        <end position="102"/>
    </location>
</feature>
<gene>
    <name evidence="9" type="primary">LOC111593064</name>
</gene>
<name>A0A6J1L6H6_DROHY</name>
<dbReference type="Gene3D" id="3.30.70.100">
    <property type="match status" value="1"/>
</dbReference>
<organism evidence="8 9">
    <name type="scientific">Drosophila hydei</name>
    <name type="common">Fruit fly</name>
    <dbReference type="NCBI Taxonomy" id="7224"/>
    <lineage>
        <taxon>Eukaryota</taxon>
        <taxon>Metazoa</taxon>
        <taxon>Ecdysozoa</taxon>
        <taxon>Arthropoda</taxon>
        <taxon>Hexapoda</taxon>
        <taxon>Insecta</taxon>
        <taxon>Pterygota</taxon>
        <taxon>Neoptera</taxon>
        <taxon>Endopterygota</taxon>
        <taxon>Diptera</taxon>
        <taxon>Brachycera</taxon>
        <taxon>Muscomorpha</taxon>
        <taxon>Ephydroidea</taxon>
        <taxon>Drosophilidae</taxon>
        <taxon>Drosophila</taxon>
    </lineage>
</organism>
<comment type="catalytic activity">
    <reaction evidence="4">
        <text>an acyl phosphate + H2O = a carboxylate + phosphate + H(+)</text>
        <dbReference type="Rhea" id="RHEA:14965"/>
        <dbReference type="ChEBI" id="CHEBI:15377"/>
        <dbReference type="ChEBI" id="CHEBI:15378"/>
        <dbReference type="ChEBI" id="CHEBI:29067"/>
        <dbReference type="ChEBI" id="CHEBI:43474"/>
        <dbReference type="ChEBI" id="CHEBI:59918"/>
        <dbReference type="EC" id="3.6.1.7"/>
    </reaction>
</comment>
<proteinExistence type="inferred from homology"/>
<evidence type="ECO:0000259" key="7">
    <source>
        <dbReference type="PROSITE" id="PS51160"/>
    </source>
</evidence>
<evidence type="ECO:0000313" key="8">
    <source>
        <dbReference type="Proteomes" id="UP000504633"/>
    </source>
</evidence>
<dbReference type="Pfam" id="PF00708">
    <property type="entry name" value="Acylphosphatase"/>
    <property type="match status" value="1"/>
</dbReference>
<dbReference type="InterPro" id="IPR001792">
    <property type="entry name" value="Acylphosphatase-like_dom"/>
</dbReference>
<comment type="similarity">
    <text evidence="1 6">Belongs to the acylphosphatase family.</text>
</comment>
<dbReference type="OMA" id="MGCDFEI"/>